<dbReference type="RefSeq" id="YP_009800931.1">
    <property type="nucleotide sequence ID" value="NC_047961.1"/>
</dbReference>
<protein>
    <submittedName>
        <fullName evidence="1">Uncharacterized protein</fullName>
    </submittedName>
</protein>
<sequence>MKAKTITKTIITSIDRGDIFQVIRDCGCYPKGYLLVVTTAGSYMNSGHLEFVPPKNSSGAFGDFEFISSAIDAGEMRYAGTIDNPDIISL</sequence>
<reference evidence="1 2" key="1">
    <citation type="journal article" name="Viruses">
        <title>Unlocking the Potential of 46 New Bacteriophages for Biocontrol of Dickeya Solani.</title>
        <authorList>
            <person name="Carstens A.B."/>
            <person name="Djurhuus A.M."/>
            <person name="Kot W."/>
            <person name="Jacobs-Sera D."/>
            <person name="Hatfull G.F."/>
            <person name="Hansen L.H."/>
        </authorList>
    </citation>
    <scope>NUCLEOTIDE SEQUENCE [LARGE SCALE GENOMIC DNA]</scope>
</reference>
<dbReference type="GeneID" id="54991437"/>
<dbReference type="KEGG" id="vg:54991437"/>
<keyword evidence="2" id="KW-1185">Reference proteome</keyword>
<name>A0A2S1GSN5_9CAUD</name>
<organism evidence="1 2">
    <name type="scientific">Dickeya phage Dagda</name>
    <dbReference type="NCBI Taxonomy" id="2163630"/>
    <lineage>
        <taxon>Viruses</taxon>
        <taxon>Duplodnaviria</taxon>
        <taxon>Heunggongvirae</taxon>
        <taxon>Uroviricota</taxon>
        <taxon>Caudoviricetes</taxon>
        <taxon>Autographivirales</taxon>
        <taxon>Autotranscriptaviridae</taxon>
        <taxon>Studiervirinae</taxon>
        <taxon>Aarhusvirus</taxon>
        <taxon>Aarhusvirus dagda</taxon>
    </lineage>
</organism>
<evidence type="ECO:0000313" key="2">
    <source>
        <dbReference type="Proteomes" id="UP000246267"/>
    </source>
</evidence>
<dbReference type="Proteomes" id="UP000246267">
    <property type="component" value="Segment"/>
</dbReference>
<proteinExistence type="predicted"/>
<evidence type="ECO:0000313" key="1">
    <source>
        <dbReference type="EMBL" id="AWD92362.1"/>
    </source>
</evidence>
<accession>A0A2S1GSN5</accession>
<dbReference type="EMBL" id="MH059632">
    <property type="protein sequence ID" value="AWD92362.1"/>
    <property type="molecule type" value="Genomic_DNA"/>
</dbReference>